<dbReference type="InterPro" id="IPR011146">
    <property type="entry name" value="HIT-like"/>
</dbReference>
<protein>
    <submittedName>
        <fullName evidence="5">Histidine triad (HIT) family protein</fullName>
    </submittedName>
</protein>
<dbReference type="EMBL" id="FNYR01000001">
    <property type="protein sequence ID" value="SEI49629.1"/>
    <property type="molecule type" value="Genomic_DNA"/>
</dbReference>
<reference evidence="5 6" key="1">
    <citation type="submission" date="2016-10" db="EMBL/GenBank/DDBJ databases">
        <authorList>
            <person name="de Groot N.N."/>
        </authorList>
    </citation>
    <scope>NUCLEOTIDE SEQUENCE [LARGE SCALE GENOMIC DNA]</scope>
    <source>
        <strain evidence="5 6">DSM 22187</strain>
    </source>
</reference>
<dbReference type="InterPro" id="IPR036265">
    <property type="entry name" value="HIT-like_sf"/>
</dbReference>
<gene>
    <name evidence="5" type="ORF">SAMN05444271_101220</name>
</gene>
<evidence type="ECO:0000256" key="3">
    <source>
        <dbReference type="PROSITE-ProRule" id="PRU00464"/>
    </source>
</evidence>
<dbReference type="PRINTS" id="PR00332">
    <property type="entry name" value="HISTRIAD"/>
</dbReference>
<dbReference type="Proteomes" id="UP000198888">
    <property type="component" value="Unassembled WGS sequence"/>
</dbReference>
<feature type="domain" description="HIT" evidence="4">
    <location>
        <begin position="6"/>
        <end position="113"/>
    </location>
</feature>
<feature type="short sequence motif" description="Histidine triad motif" evidence="2 3">
    <location>
        <begin position="98"/>
        <end position="102"/>
    </location>
</feature>
<evidence type="ECO:0000256" key="2">
    <source>
        <dbReference type="PIRSR" id="PIRSR601310-3"/>
    </source>
</evidence>
<keyword evidence="6" id="KW-1185">Reference proteome</keyword>
<proteinExistence type="predicted"/>
<dbReference type="Pfam" id="PF01230">
    <property type="entry name" value="HIT"/>
    <property type="match status" value="1"/>
</dbReference>
<dbReference type="GO" id="GO:0009117">
    <property type="term" value="P:nucleotide metabolic process"/>
    <property type="evidence" value="ECO:0007669"/>
    <property type="project" value="TreeGrafter"/>
</dbReference>
<dbReference type="KEGG" id="hae:halTADL_1745"/>
<dbReference type="GO" id="GO:0003824">
    <property type="term" value="F:catalytic activity"/>
    <property type="evidence" value="ECO:0007669"/>
    <property type="project" value="InterPro"/>
</dbReference>
<organism evidence="5 6">
    <name type="scientific">Halohasta litchfieldiae</name>
    <dbReference type="NCBI Taxonomy" id="1073996"/>
    <lineage>
        <taxon>Archaea</taxon>
        <taxon>Methanobacteriati</taxon>
        <taxon>Methanobacteriota</taxon>
        <taxon>Stenosarchaea group</taxon>
        <taxon>Halobacteria</taxon>
        <taxon>Halobacteriales</taxon>
        <taxon>Haloferacaceae</taxon>
        <taxon>Halohasta</taxon>
    </lineage>
</organism>
<dbReference type="PANTHER" id="PTHR46648">
    <property type="entry name" value="HIT FAMILY PROTEIN 1"/>
    <property type="match status" value="1"/>
</dbReference>
<dbReference type="STRING" id="1073996.SAMN05444271_101220"/>
<dbReference type="Gene3D" id="3.30.428.10">
    <property type="entry name" value="HIT-like"/>
    <property type="match status" value="1"/>
</dbReference>
<dbReference type="AlphaFoldDB" id="A0A1H6R170"/>
<dbReference type="SUPFAM" id="SSF54197">
    <property type="entry name" value="HIT-like"/>
    <property type="match status" value="1"/>
</dbReference>
<dbReference type="RefSeq" id="WP_089670718.1">
    <property type="nucleotide sequence ID" value="NZ_CP024845.1"/>
</dbReference>
<dbReference type="PROSITE" id="PS51084">
    <property type="entry name" value="HIT_2"/>
    <property type="match status" value="1"/>
</dbReference>
<sequence length="140" mass="15164">MSSKTIFEKIVDREIPARIVHETETTLAFLDAHPLAPGHTLVIPKQPYEHLQDLPPELSADLFETVHELTPIVETAVDADATTIGINNGEAAGQEVPHVHAHIIPRFEGDDSGPIHAIAIDSPDISDEELDEIADAIASE</sequence>
<evidence type="ECO:0000256" key="1">
    <source>
        <dbReference type="PIRSR" id="PIRSR601310-1"/>
    </source>
</evidence>
<dbReference type="OrthoDB" id="26806at2157"/>
<dbReference type="PANTHER" id="PTHR46648:SF1">
    <property type="entry name" value="ADENOSINE 5'-MONOPHOSPHORAMIDASE HNT1"/>
    <property type="match status" value="1"/>
</dbReference>
<accession>A0A1H6R170</accession>
<evidence type="ECO:0000259" key="4">
    <source>
        <dbReference type="PROSITE" id="PS51084"/>
    </source>
</evidence>
<evidence type="ECO:0000313" key="5">
    <source>
        <dbReference type="EMBL" id="SEI49629.1"/>
    </source>
</evidence>
<name>A0A1H6R170_9EURY</name>
<feature type="active site" description="Tele-AMP-histidine intermediate" evidence="1">
    <location>
        <position position="100"/>
    </location>
</feature>
<accession>A0A2H4Q2G8</accession>
<dbReference type="GeneID" id="35002531"/>
<evidence type="ECO:0000313" key="6">
    <source>
        <dbReference type="Proteomes" id="UP000198888"/>
    </source>
</evidence>
<dbReference type="InterPro" id="IPR001310">
    <property type="entry name" value="Histidine_triad_HIT"/>
</dbReference>